<evidence type="ECO:0000313" key="3">
    <source>
        <dbReference type="Proteomes" id="UP000326921"/>
    </source>
</evidence>
<evidence type="ECO:0000259" key="1">
    <source>
        <dbReference type="Pfam" id="PF19773"/>
    </source>
</evidence>
<gene>
    <name evidence="2" type="ORF">GFH32_17895</name>
</gene>
<proteinExistence type="predicted"/>
<reference evidence="2 3" key="1">
    <citation type="submission" date="2019-10" db="EMBL/GenBank/DDBJ databases">
        <authorList>
            <person name="Dong K."/>
        </authorList>
    </citation>
    <scope>NUCLEOTIDE SEQUENCE [LARGE SCALE GENOMIC DNA]</scope>
    <source>
        <strain evidence="3">dk4302</strain>
    </source>
</reference>
<dbReference type="Pfam" id="PF19773">
    <property type="entry name" value="DUF6259"/>
    <property type="match status" value="1"/>
</dbReference>
<dbReference type="KEGG" id="sphe:GFH32_17895"/>
<sequence length="775" mass="88482">MNFLKQIVCSNFLPYVSLLKTHYNSKLMVMVLLIAILPCKSLVAQEADRSIRLDNGKISIEINKETGALESIRDNRSDKNLLAKTNDKTSLFIVEGYQGKAKLTFDANAARSFNYIEHKNDREIQLIWSNFNFLNSELKIIATINLEKETPFSSWKIAVEGLKEIKLSQLTYPIISNIADLGKEELVIPEWMGSLTKDPRSYYAKNLKTTLTLNYPDHLAMQFFALYNPNEIGLYYACDDSLAYAKKMVIRLDQNKSLGLEAVHIPEFSENLNRYEPSYSVRLGTFNGDWQDAAEIYAQWGRKQWWAKQSRLKNANVTEWLMNTGAWVWNRGRATNVLDPATTLGKELKLPVNVLWHWWHGGSYDDSFPDYFPPRDGNSFISKIDQAKKNNVNALVYMNQLKWGSSMPSWNEEKAYLSASKNIDGQLESHMYNIFTKKSLTYMCLATDFWKAKYASLVDSAINKYHVSGIYMDQTCLSRVCYDPNHDHPVGGGNYWMKHVKLRDELNRSQPKSPKEAAFAGEGAGEAWLPYIDAFLTLGVSKERYAGVNGPETIPLFQAVYHEYAVTFGNYSSLLTPPYDEMWPKEFAPENAETLLDPRFNRQFLIEQARSFVWGMQPMIANYQPFLKKDRAKEMAFFSDVAKVRYRALKFLLNGRYMKNLKLSVPNSVYDMSKLSIYAGQNEKVTAFSNEYPNVYQGTWKSSDGNIGLSLANIQEDTYKLVHQVNAADYGLPNNGTIYMIEAKGKTKVGNYVNGKINLDVELKGMSVCVIEIGN</sequence>
<keyword evidence="3" id="KW-1185">Reference proteome</keyword>
<organism evidence="2 3">
    <name type="scientific">Sphingobacterium zhuxiongii</name>
    <dbReference type="NCBI Taxonomy" id="2662364"/>
    <lineage>
        <taxon>Bacteria</taxon>
        <taxon>Pseudomonadati</taxon>
        <taxon>Bacteroidota</taxon>
        <taxon>Sphingobacteriia</taxon>
        <taxon>Sphingobacteriales</taxon>
        <taxon>Sphingobacteriaceae</taxon>
        <taxon>Sphingobacterium</taxon>
    </lineage>
</organism>
<dbReference type="InterPro" id="IPR046226">
    <property type="entry name" value="DUF6259"/>
</dbReference>
<dbReference type="RefSeq" id="WP_153512910.1">
    <property type="nucleotide sequence ID" value="NZ_CP045652.1"/>
</dbReference>
<dbReference type="EMBL" id="CP045652">
    <property type="protein sequence ID" value="QGA28084.1"/>
    <property type="molecule type" value="Genomic_DNA"/>
</dbReference>
<protein>
    <recommendedName>
        <fullName evidence="1">DUF6259 domain-containing protein</fullName>
    </recommendedName>
</protein>
<feature type="domain" description="DUF6259" evidence="1">
    <location>
        <begin position="275"/>
        <end position="571"/>
    </location>
</feature>
<evidence type="ECO:0000313" key="2">
    <source>
        <dbReference type="EMBL" id="QGA28084.1"/>
    </source>
</evidence>
<name>A0A5Q0QFI7_9SPHI</name>
<accession>A0A5Q0QFI7</accession>
<dbReference type="Proteomes" id="UP000326921">
    <property type="component" value="Chromosome"/>
</dbReference>
<dbReference type="AlphaFoldDB" id="A0A5Q0QFI7"/>